<dbReference type="RefSeq" id="WP_246975218.1">
    <property type="nucleotide sequence ID" value="NZ_CP095398.1"/>
</dbReference>
<name>A0ABD5NTH0_9EURY</name>
<protein>
    <recommendedName>
        <fullName evidence="4">ABC transporter permease</fullName>
    </recommendedName>
</protein>
<feature type="transmembrane region" description="Helical" evidence="1">
    <location>
        <begin position="192"/>
        <end position="210"/>
    </location>
</feature>
<feature type="transmembrane region" description="Helical" evidence="1">
    <location>
        <begin position="391"/>
        <end position="413"/>
    </location>
</feature>
<dbReference type="AlphaFoldDB" id="A0ABD5NTH0"/>
<dbReference type="Proteomes" id="UP001595821">
    <property type="component" value="Unassembled WGS sequence"/>
</dbReference>
<accession>A0ABD5NTH0</accession>
<organism evidence="2 3">
    <name type="scientific">Natribaculum luteum</name>
    <dbReference type="NCBI Taxonomy" id="1586232"/>
    <lineage>
        <taxon>Archaea</taxon>
        <taxon>Methanobacteriati</taxon>
        <taxon>Methanobacteriota</taxon>
        <taxon>Stenosarchaea group</taxon>
        <taxon>Halobacteria</taxon>
        <taxon>Halobacteriales</taxon>
        <taxon>Natrialbaceae</taxon>
        <taxon>Natribaculum</taxon>
    </lineage>
</organism>
<dbReference type="GeneID" id="71856212"/>
<sequence length="552" mass="57221">MTRAPLVVARTEFRRTVRVVAGDRTKLLFMLAIAVVALGPVTVLGTVLLSAAGEQVAAGGIDSSVTSTVMEATAGIAALAWLVLTAMATIRTVTTVADVDEPAFLLLSTSHRNVVLGVTGAELLTFATWTIPPTLALSSAFAYGAGTILPVVLAPAFVVLLLFTAVPIGFVVGVWIRHLITVYEPIARYRTPILVSVGVAYFAAIAMGWLETITSVLFDLLGNSPLGWPGSLLLLAVPGLEPSVGPLVGTVVGFAVVVPLAVGVGVVSTRIHWYSDPVRSDDEPAETQSSDRLGGLLSGLDRPTRTVTVTAIRRTKRAPVTLLYVVYPLFGAVAFLQDVVRTGTLPPPLAVLFCLYVVWGAGVLFTLNPLGDLGPGLPAVLTSTISGRQAIVGRILAGVLVAVPVGIVVSLVAGAVSPLSLEQTALLLVATVVGAVVGPALAAGVGSLFPRFGSVKVTNNREAVMPSKTAFLVYTLAIALPAAAAAVLSVDAAPAVLAGVLTTLLSLAPWFELTISARAITVVASIVLPLGLLAPPLSYRYAIRRFDRYTLE</sequence>
<dbReference type="EMBL" id="JBHSDJ010000002">
    <property type="protein sequence ID" value="MFC4245402.1"/>
    <property type="molecule type" value="Genomic_DNA"/>
</dbReference>
<evidence type="ECO:0000313" key="3">
    <source>
        <dbReference type="Proteomes" id="UP001595821"/>
    </source>
</evidence>
<feature type="transmembrane region" description="Helical" evidence="1">
    <location>
        <begin position="349"/>
        <end position="370"/>
    </location>
</feature>
<keyword evidence="1" id="KW-1133">Transmembrane helix</keyword>
<feature type="transmembrane region" description="Helical" evidence="1">
    <location>
        <begin position="114"/>
        <end position="132"/>
    </location>
</feature>
<keyword evidence="1" id="KW-0812">Transmembrane</keyword>
<feature type="transmembrane region" description="Helical" evidence="1">
    <location>
        <begin position="510"/>
        <end position="534"/>
    </location>
</feature>
<comment type="caution">
    <text evidence="2">The sequence shown here is derived from an EMBL/GenBank/DDBJ whole genome shotgun (WGS) entry which is preliminary data.</text>
</comment>
<feature type="transmembrane region" description="Helical" evidence="1">
    <location>
        <begin position="72"/>
        <end position="93"/>
    </location>
</feature>
<feature type="transmembrane region" description="Helical" evidence="1">
    <location>
        <begin position="27"/>
        <end position="52"/>
    </location>
</feature>
<keyword evidence="1" id="KW-0472">Membrane</keyword>
<gene>
    <name evidence="2" type="ORF">ACFOZ7_00025</name>
</gene>
<reference evidence="2 3" key="1">
    <citation type="journal article" date="2014" name="Int. J. Syst. Evol. Microbiol.">
        <title>Complete genome sequence of Corynebacterium casei LMG S-19264T (=DSM 44701T), isolated from a smear-ripened cheese.</title>
        <authorList>
            <consortium name="US DOE Joint Genome Institute (JGI-PGF)"/>
            <person name="Walter F."/>
            <person name="Albersmeier A."/>
            <person name="Kalinowski J."/>
            <person name="Ruckert C."/>
        </authorList>
    </citation>
    <scope>NUCLEOTIDE SEQUENCE [LARGE SCALE GENOMIC DNA]</scope>
    <source>
        <strain evidence="2 3">IBRC-M 10912</strain>
    </source>
</reference>
<feature type="transmembrane region" description="Helical" evidence="1">
    <location>
        <begin position="470"/>
        <end position="490"/>
    </location>
</feature>
<proteinExistence type="predicted"/>
<feature type="transmembrane region" description="Helical" evidence="1">
    <location>
        <begin position="320"/>
        <end position="337"/>
    </location>
</feature>
<feature type="transmembrane region" description="Helical" evidence="1">
    <location>
        <begin position="247"/>
        <end position="267"/>
    </location>
</feature>
<feature type="transmembrane region" description="Helical" evidence="1">
    <location>
        <begin position="152"/>
        <end position="180"/>
    </location>
</feature>
<feature type="transmembrane region" description="Helical" evidence="1">
    <location>
        <begin position="425"/>
        <end position="449"/>
    </location>
</feature>
<evidence type="ECO:0000313" key="2">
    <source>
        <dbReference type="EMBL" id="MFC4245402.1"/>
    </source>
</evidence>
<evidence type="ECO:0008006" key="4">
    <source>
        <dbReference type="Google" id="ProtNLM"/>
    </source>
</evidence>
<evidence type="ECO:0000256" key="1">
    <source>
        <dbReference type="SAM" id="Phobius"/>
    </source>
</evidence>